<dbReference type="SMART" id="SM00355">
    <property type="entry name" value="ZnF_C2H2"/>
    <property type="match status" value="2"/>
</dbReference>
<keyword evidence="3 6" id="KW-0863">Zinc-finger</keyword>
<feature type="region of interest" description="Disordered" evidence="7">
    <location>
        <begin position="243"/>
        <end position="287"/>
    </location>
</feature>
<reference evidence="9" key="1">
    <citation type="journal article" date="2020" name="Stud. Mycol.">
        <title>101 Dothideomycetes genomes: a test case for predicting lifestyles and emergence of pathogens.</title>
        <authorList>
            <person name="Haridas S."/>
            <person name="Albert R."/>
            <person name="Binder M."/>
            <person name="Bloem J."/>
            <person name="Labutti K."/>
            <person name="Salamov A."/>
            <person name="Andreopoulos B."/>
            <person name="Baker S."/>
            <person name="Barry K."/>
            <person name="Bills G."/>
            <person name="Bluhm B."/>
            <person name="Cannon C."/>
            <person name="Castanera R."/>
            <person name="Culley D."/>
            <person name="Daum C."/>
            <person name="Ezra D."/>
            <person name="Gonzalez J."/>
            <person name="Henrissat B."/>
            <person name="Kuo A."/>
            <person name="Liang C."/>
            <person name="Lipzen A."/>
            <person name="Lutzoni F."/>
            <person name="Magnuson J."/>
            <person name="Mondo S."/>
            <person name="Nolan M."/>
            <person name="Ohm R."/>
            <person name="Pangilinan J."/>
            <person name="Park H.-J."/>
            <person name="Ramirez L."/>
            <person name="Alfaro M."/>
            <person name="Sun H."/>
            <person name="Tritt A."/>
            <person name="Yoshinaga Y."/>
            <person name="Zwiers L.-H."/>
            <person name="Turgeon B."/>
            <person name="Goodwin S."/>
            <person name="Spatafora J."/>
            <person name="Crous P."/>
            <person name="Grigoriev I."/>
        </authorList>
    </citation>
    <scope>NUCLEOTIDE SEQUENCE</scope>
    <source>
        <strain evidence="9">CBS 113389</strain>
    </source>
</reference>
<dbReference type="AlphaFoldDB" id="A0A6A6PYS0"/>
<dbReference type="PANTHER" id="PTHR14003:SF19">
    <property type="entry name" value="YY2 TRANSCRIPTION FACTOR"/>
    <property type="match status" value="1"/>
</dbReference>
<dbReference type="GeneID" id="54470372"/>
<organism evidence="9 10">
    <name type="scientific">Neohortaea acidophila</name>
    <dbReference type="NCBI Taxonomy" id="245834"/>
    <lineage>
        <taxon>Eukaryota</taxon>
        <taxon>Fungi</taxon>
        <taxon>Dikarya</taxon>
        <taxon>Ascomycota</taxon>
        <taxon>Pezizomycotina</taxon>
        <taxon>Dothideomycetes</taxon>
        <taxon>Dothideomycetidae</taxon>
        <taxon>Mycosphaerellales</taxon>
        <taxon>Teratosphaeriaceae</taxon>
        <taxon>Neohortaea</taxon>
    </lineage>
</organism>
<feature type="compositionally biased region" description="Polar residues" evidence="7">
    <location>
        <begin position="180"/>
        <end position="194"/>
    </location>
</feature>
<evidence type="ECO:0000256" key="7">
    <source>
        <dbReference type="SAM" id="MobiDB-lite"/>
    </source>
</evidence>
<feature type="compositionally biased region" description="Polar residues" evidence="7">
    <location>
        <begin position="51"/>
        <end position="69"/>
    </location>
</feature>
<dbReference type="Pfam" id="PF00096">
    <property type="entry name" value="zf-C2H2"/>
    <property type="match status" value="1"/>
</dbReference>
<feature type="compositionally biased region" description="Basic residues" evidence="7">
    <location>
        <begin position="274"/>
        <end position="285"/>
    </location>
</feature>
<feature type="domain" description="C2H2-type" evidence="8">
    <location>
        <begin position="230"/>
        <end position="252"/>
    </location>
</feature>
<accession>A0A6A6PYS0</accession>
<evidence type="ECO:0000256" key="1">
    <source>
        <dbReference type="ARBA" id="ARBA00022723"/>
    </source>
</evidence>
<dbReference type="InterPro" id="IPR013087">
    <property type="entry name" value="Znf_C2H2_type"/>
</dbReference>
<feature type="compositionally biased region" description="Polar residues" evidence="7">
    <location>
        <begin position="87"/>
        <end position="101"/>
    </location>
</feature>
<dbReference type="PROSITE" id="PS00028">
    <property type="entry name" value="ZINC_FINGER_C2H2_1"/>
    <property type="match status" value="1"/>
</dbReference>
<dbReference type="FunFam" id="3.30.160.60:FF:002343">
    <property type="entry name" value="Zinc finger protein 33A"/>
    <property type="match status" value="1"/>
</dbReference>
<dbReference type="SUPFAM" id="SSF57667">
    <property type="entry name" value="beta-beta-alpha zinc fingers"/>
    <property type="match status" value="1"/>
</dbReference>
<feature type="compositionally biased region" description="Low complexity" evidence="7">
    <location>
        <begin position="257"/>
        <end position="268"/>
    </location>
</feature>
<protein>
    <recommendedName>
        <fullName evidence="5">C2H2 type master regulator of conidiophore development brlA</fullName>
    </recommendedName>
</protein>
<dbReference type="Proteomes" id="UP000799767">
    <property type="component" value="Unassembled WGS sequence"/>
</dbReference>
<evidence type="ECO:0000256" key="5">
    <source>
        <dbReference type="ARBA" id="ARBA00044085"/>
    </source>
</evidence>
<dbReference type="PROSITE" id="PS50157">
    <property type="entry name" value="ZINC_FINGER_C2H2_2"/>
    <property type="match status" value="2"/>
</dbReference>
<dbReference type="GO" id="GO:0000978">
    <property type="term" value="F:RNA polymerase II cis-regulatory region sequence-specific DNA binding"/>
    <property type="evidence" value="ECO:0007669"/>
    <property type="project" value="TreeGrafter"/>
</dbReference>
<dbReference type="PANTHER" id="PTHR14003">
    <property type="entry name" value="TRANSCRIPTIONAL REPRESSOR PROTEIN YY"/>
    <property type="match status" value="1"/>
</dbReference>
<name>A0A6A6PYS0_9PEZI</name>
<feature type="compositionally biased region" description="Basic residues" evidence="7">
    <location>
        <begin position="105"/>
        <end position="119"/>
    </location>
</feature>
<evidence type="ECO:0000259" key="8">
    <source>
        <dbReference type="PROSITE" id="PS50157"/>
    </source>
</evidence>
<dbReference type="GO" id="GO:0008270">
    <property type="term" value="F:zinc ion binding"/>
    <property type="evidence" value="ECO:0007669"/>
    <property type="project" value="UniProtKB-KW"/>
</dbReference>
<dbReference type="GO" id="GO:0000785">
    <property type="term" value="C:chromatin"/>
    <property type="evidence" value="ECO:0007669"/>
    <property type="project" value="TreeGrafter"/>
</dbReference>
<feature type="domain" description="C2H2-type" evidence="8">
    <location>
        <begin position="197"/>
        <end position="229"/>
    </location>
</feature>
<evidence type="ECO:0000256" key="6">
    <source>
        <dbReference type="PROSITE-ProRule" id="PRU00042"/>
    </source>
</evidence>
<dbReference type="Gene3D" id="3.30.160.60">
    <property type="entry name" value="Classic Zinc Finger"/>
    <property type="match status" value="1"/>
</dbReference>
<dbReference type="GO" id="GO:0000981">
    <property type="term" value="F:DNA-binding transcription factor activity, RNA polymerase II-specific"/>
    <property type="evidence" value="ECO:0007669"/>
    <property type="project" value="TreeGrafter"/>
</dbReference>
<feature type="region of interest" description="Disordered" evidence="7">
    <location>
        <begin position="422"/>
        <end position="451"/>
    </location>
</feature>
<dbReference type="RefSeq" id="XP_033590926.1">
    <property type="nucleotide sequence ID" value="XM_033729370.1"/>
</dbReference>
<evidence type="ECO:0000313" key="10">
    <source>
        <dbReference type="Proteomes" id="UP000799767"/>
    </source>
</evidence>
<keyword evidence="2" id="KW-0677">Repeat</keyword>
<keyword evidence="4" id="KW-0862">Zinc</keyword>
<gene>
    <name evidence="9" type="ORF">BDY17DRAFT_126767</name>
</gene>
<evidence type="ECO:0000313" key="9">
    <source>
        <dbReference type="EMBL" id="KAF2484357.1"/>
    </source>
</evidence>
<keyword evidence="1" id="KW-0479">Metal-binding</keyword>
<dbReference type="OrthoDB" id="6365676at2759"/>
<dbReference type="InterPro" id="IPR036236">
    <property type="entry name" value="Znf_C2H2_sf"/>
</dbReference>
<feature type="compositionally biased region" description="Low complexity" evidence="7">
    <location>
        <begin position="439"/>
        <end position="451"/>
    </location>
</feature>
<proteinExistence type="predicted"/>
<evidence type="ECO:0000256" key="2">
    <source>
        <dbReference type="ARBA" id="ARBA00022737"/>
    </source>
</evidence>
<keyword evidence="10" id="KW-1185">Reference proteome</keyword>
<feature type="compositionally biased region" description="Basic and acidic residues" evidence="7">
    <location>
        <begin position="422"/>
        <end position="438"/>
    </location>
</feature>
<dbReference type="GO" id="GO:0005667">
    <property type="term" value="C:transcription regulator complex"/>
    <property type="evidence" value="ECO:0007669"/>
    <property type="project" value="TreeGrafter"/>
</dbReference>
<evidence type="ECO:0000256" key="3">
    <source>
        <dbReference type="ARBA" id="ARBA00022771"/>
    </source>
</evidence>
<feature type="region of interest" description="Disordered" evidence="7">
    <location>
        <begin position="41"/>
        <end position="198"/>
    </location>
</feature>
<dbReference type="EMBL" id="MU001634">
    <property type="protein sequence ID" value="KAF2484357.1"/>
    <property type="molecule type" value="Genomic_DNA"/>
</dbReference>
<sequence>MMDGRNCTGRKISLLNDISAAAALPQRKVQLPPLLSHAYSQDYQHRPQPPSRDSSCESTPSLAPQTPQLSRTSSRDSRSFSTPSPLTPSYNSFESGATPDTATPRKSRSDHHFYSRHHSYSTMDDSTIPLYPPIPDATSMMPSVYPMPQQLPPQQLSQTSPPQHQRPSSSPASEPSHVSTLSAASNSNKAQPKKNQYPCPMAKQVGCTDYFTTSGHAARHAKKHTGKKDAFCPECNKAFTRKDNMEQHRRTHQNGGRAARASNTSATTDDAKVKKPTKPASKKSNIKAEPQQFEAALEQLAAEQAIAATISPTMHIPTQVTAAHQQAQVVQQLAMEQAMMIPPAGPYFLGSGLDTGPVPSLPMLVSDLNMRPSLHRSNITTSLDYMPPATPLLADPDMHYSYPSPGLSNGLNSLALAACEHRRLSEEKAQSRSPRSEQETPSGETPTGTSP</sequence>
<evidence type="ECO:0000256" key="4">
    <source>
        <dbReference type="ARBA" id="ARBA00022833"/>
    </source>
</evidence>
<feature type="compositionally biased region" description="Low complexity" evidence="7">
    <location>
        <begin position="146"/>
        <end position="179"/>
    </location>
</feature>